<dbReference type="EMBL" id="UIDG01000416">
    <property type="protein sequence ID" value="SUS07618.1"/>
    <property type="molecule type" value="Genomic_DNA"/>
</dbReference>
<sequence length="280" mass="30491">MRRARRRATQCPPRGAARAAVRRPRAAQSAHHQGHAHQRPKTDAAPNGGRARRGQRSLRAIGLARSRRPPRPWSRQPRGGLAAGGPQGPRGGPHAGGDSSPVRPAPGPPRRRRRRGRRWSAPRPGAGAAACSRRRRGTRRARPRIAPGSRWLGHGNEAPWRSAPAAFRRRADETVARPVRLQGRAGMLRPPAGKRAGAARRPRRPHAQPPRRRQGGGEASSAFAMLNNHDNRLSGYCAACYDLSHGFAAEGATVPRTARHRGRAFSRMGRERTHGPGDKT</sequence>
<feature type="region of interest" description="Disordered" evidence="1">
    <location>
        <begin position="253"/>
        <end position="280"/>
    </location>
</feature>
<name>A0A380THH3_9ZZZZ</name>
<feature type="region of interest" description="Disordered" evidence="1">
    <location>
        <begin position="1"/>
        <end position="219"/>
    </location>
</feature>
<feature type="compositionally biased region" description="Basic residues" evidence="1">
    <location>
        <begin position="132"/>
        <end position="143"/>
    </location>
</feature>
<feature type="compositionally biased region" description="Gly residues" evidence="1">
    <location>
        <begin position="81"/>
        <end position="95"/>
    </location>
</feature>
<feature type="compositionally biased region" description="Low complexity" evidence="1">
    <location>
        <begin position="121"/>
        <end position="131"/>
    </location>
</feature>
<organism evidence="2">
    <name type="scientific">metagenome</name>
    <dbReference type="NCBI Taxonomy" id="256318"/>
    <lineage>
        <taxon>unclassified sequences</taxon>
        <taxon>metagenomes</taxon>
    </lineage>
</organism>
<accession>A0A380THH3</accession>
<gene>
    <name evidence="2" type="ORF">DF3PB_4730002</name>
</gene>
<proteinExistence type="predicted"/>
<feature type="compositionally biased region" description="Basic residues" evidence="1">
    <location>
        <begin position="109"/>
        <end position="120"/>
    </location>
</feature>
<protein>
    <submittedName>
        <fullName evidence="2">Uncharacterized protein</fullName>
    </submittedName>
</protein>
<feature type="compositionally biased region" description="Basic and acidic residues" evidence="1">
    <location>
        <begin position="268"/>
        <end position="280"/>
    </location>
</feature>
<evidence type="ECO:0000313" key="2">
    <source>
        <dbReference type="EMBL" id="SUS07618.1"/>
    </source>
</evidence>
<reference evidence="2" key="1">
    <citation type="submission" date="2018-07" db="EMBL/GenBank/DDBJ databases">
        <authorList>
            <person name="Quirk P.G."/>
            <person name="Krulwich T.A."/>
        </authorList>
    </citation>
    <scope>NUCLEOTIDE SEQUENCE</scope>
</reference>
<evidence type="ECO:0000256" key="1">
    <source>
        <dbReference type="SAM" id="MobiDB-lite"/>
    </source>
</evidence>
<feature type="compositionally biased region" description="Basic residues" evidence="1">
    <location>
        <begin position="197"/>
        <end position="214"/>
    </location>
</feature>
<dbReference type="AlphaFoldDB" id="A0A380THH3"/>